<accession>A0A830BMS1</accession>
<evidence type="ECO:0000259" key="2">
    <source>
        <dbReference type="Pfam" id="PF01167"/>
    </source>
</evidence>
<evidence type="ECO:0000259" key="3">
    <source>
        <dbReference type="Pfam" id="PF12937"/>
    </source>
</evidence>
<dbReference type="InterPro" id="IPR025659">
    <property type="entry name" value="Tubby-like_C"/>
</dbReference>
<dbReference type="OrthoDB" id="8775810at2759"/>
<dbReference type="InterPro" id="IPR001810">
    <property type="entry name" value="F-box_dom"/>
</dbReference>
<dbReference type="Proteomes" id="UP000653305">
    <property type="component" value="Unassembled WGS sequence"/>
</dbReference>
<reference evidence="4" key="1">
    <citation type="submission" date="2020-07" db="EMBL/GenBank/DDBJ databases">
        <title>Ethylene signaling mediates host invasion by parasitic plants.</title>
        <authorList>
            <person name="Yoshida S."/>
        </authorList>
    </citation>
    <scope>NUCLEOTIDE SEQUENCE</scope>
    <source>
        <strain evidence="4">Okayama</strain>
    </source>
</reference>
<dbReference type="Pfam" id="PF01167">
    <property type="entry name" value="Tub"/>
    <property type="match status" value="2"/>
</dbReference>
<dbReference type="EMBL" id="BMAC01000122">
    <property type="protein sequence ID" value="GFP86288.1"/>
    <property type="molecule type" value="Genomic_DNA"/>
</dbReference>
<dbReference type="SUPFAM" id="SSF81383">
    <property type="entry name" value="F-box domain"/>
    <property type="match status" value="1"/>
</dbReference>
<dbReference type="PROSITE" id="PS01200">
    <property type="entry name" value="TUB_1"/>
    <property type="match status" value="1"/>
</dbReference>
<dbReference type="InterPro" id="IPR000007">
    <property type="entry name" value="Tubby_C"/>
</dbReference>
<dbReference type="InterPro" id="IPR018066">
    <property type="entry name" value="Tubby_C_CS"/>
</dbReference>
<dbReference type="PANTHER" id="PTHR16517">
    <property type="entry name" value="TUBBY-RELATED"/>
    <property type="match status" value="1"/>
</dbReference>
<feature type="domain" description="Tubby C-terminal" evidence="2">
    <location>
        <begin position="63"/>
        <end position="166"/>
    </location>
</feature>
<dbReference type="Gene3D" id="3.20.90.10">
    <property type="entry name" value="Tubby Protein, Chain A"/>
    <property type="match status" value="2"/>
</dbReference>
<gene>
    <name evidence="4" type="ORF">PHJA_000772600</name>
</gene>
<protein>
    <submittedName>
        <fullName evidence="4">Tubby-like F-box protein 6</fullName>
    </submittedName>
</protein>
<sequence length="364" mass="40565">MWASLPAELLLNIINRVEASEITWPARRAVVSCAAVCKAWRDITREVVRTPEECGLLTFPMSLKQPGPRDFPIQCFIRRERATSTYRLYLGLSPALSGDASKLLLAAKRIKKATKTDLSISSTADDFSQTSDNYAGKLRSNFFGSKFFIHDCQPPSNTAIQSHGLSWKRISTRKWSQGYLSATTTWPPYPTSSMFSVPEAPDECTAPCTRFPFHTFKGRVTVASVKNFQLVAEVDPSENISESEQDRVILQFGKIGKDIFTMDYRYPLYAFQAFAICLSTFDTKPVCKCPLHKLVQDCYGAMRALHQPSLSQHAWIAPPFCQSASSGPLLVRSPDSSGGNQELAFQYADQPAESKLVLTGSRYL</sequence>
<dbReference type="SUPFAM" id="SSF54518">
    <property type="entry name" value="Tubby C-terminal domain-like"/>
    <property type="match status" value="1"/>
</dbReference>
<evidence type="ECO:0000313" key="4">
    <source>
        <dbReference type="EMBL" id="GFP86288.1"/>
    </source>
</evidence>
<evidence type="ECO:0000256" key="1">
    <source>
        <dbReference type="ARBA" id="ARBA00007129"/>
    </source>
</evidence>
<dbReference type="PRINTS" id="PR01573">
    <property type="entry name" value="SUPERTUBBY"/>
</dbReference>
<dbReference type="AlphaFoldDB" id="A0A830BMS1"/>
<dbReference type="PANTHER" id="PTHR16517:SF104">
    <property type="entry name" value="TUBBY-LIKE F-BOX PROTEIN 6"/>
    <property type="match status" value="1"/>
</dbReference>
<comment type="caution">
    <text evidence="4">The sequence shown here is derived from an EMBL/GenBank/DDBJ whole genome shotgun (WGS) entry which is preliminary data.</text>
</comment>
<organism evidence="4 5">
    <name type="scientific">Phtheirospermum japonicum</name>
    <dbReference type="NCBI Taxonomy" id="374723"/>
    <lineage>
        <taxon>Eukaryota</taxon>
        <taxon>Viridiplantae</taxon>
        <taxon>Streptophyta</taxon>
        <taxon>Embryophyta</taxon>
        <taxon>Tracheophyta</taxon>
        <taxon>Spermatophyta</taxon>
        <taxon>Magnoliopsida</taxon>
        <taxon>eudicotyledons</taxon>
        <taxon>Gunneridae</taxon>
        <taxon>Pentapetalae</taxon>
        <taxon>asterids</taxon>
        <taxon>lamiids</taxon>
        <taxon>Lamiales</taxon>
        <taxon>Orobanchaceae</taxon>
        <taxon>Orobanchaceae incertae sedis</taxon>
        <taxon>Phtheirospermum</taxon>
    </lineage>
</organism>
<keyword evidence="5" id="KW-1185">Reference proteome</keyword>
<feature type="domain" description="Tubby C-terminal" evidence="2">
    <location>
        <begin position="216"/>
        <end position="283"/>
    </location>
</feature>
<name>A0A830BMS1_9LAMI</name>
<dbReference type="Gene3D" id="1.20.1280.50">
    <property type="match status" value="1"/>
</dbReference>
<dbReference type="Pfam" id="PF12937">
    <property type="entry name" value="F-box-like"/>
    <property type="match status" value="1"/>
</dbReference>
<evidence type="ECO:0000313" key="5">
    <source>
        <dbReference type="Proteomes" id="UP000653305"/>
    </source>
</evidence>
<feature type="domain" description="F-box" evidence="3">
    <location>
        <begin position="2"/>
        <end position="45"/>
    </location>
</feature>
<comment type="similarity">
    <text evidence="1">Belongs to the TUB family.</text>
</comment>
<proteinExistence type="inferred from homology"/>
<dbReference type="InterPro" id="IPR036047">
    <property type="entry name" value="F-box-like_dom_sf"/>
</dbReference>